<reference evidence="3" key="1">
    <citation type="submission" date="2017-03" db="EMBL/GenBank/DDBJ databases">
        <title>Genomes of endolithic fungi from Antarctica.</title>
        <authorList>
            <person name="Coleine C."/>
            <person name="Masonjones S."/>
            <person name="Stajich J.E."/>
        </authorList>
    </citation>
    <scope>NUCLEOTIDE SEQUENCE [LARGE SCALE GENOMIC DNA]</scope>
    <source>
        <strain evidence="3">CCFEE 5527</strain>
    </source>
</reference>
<proteinExistence type="predicted"/>
<dbReference type="AlphaFoldDB" id="A0A1V8TCC7"/>
<sequence length="114" mass="11762">MASRRNLIVAAGVVGAGVFFFPRAAAKVTPNAFETPGVKNIGDRYSAGGGTKTHLPGVATPRGNAEAVTSNQETMNGVGTPAFEAKHGDLKSPKMDNTASKAYRNAMLGNDKGK</sequence>
<evidence type="ECO:0000256" key="1">
    <source>
        <dbReference type="SAM" id="MobiDB-lite"/>
    </source>
</evidence>
<dbReference type="PROSITE" id="PS51318">
    <property type="entry name" value="TAT"/>
    <property type="match status" value="1"/>
</dbReference>
<organism evidence="2 3">
    <name type="scientific">Cryoendolithus antarcticus</name>
    <dbReference type="NCBI Taxonomy" id="1507870"/>
    <lineage>
        <taxon>Eukaryota</taxon>
        <taxon>Fungi</taxon>
        <taxon>Dikarya</taxon>
        <taxon>Ascomycota</taxon>
        <taxon>Pezizomycotina</taxon>
        <taxon>Dothideomycetes</taxon>
        <taxon>Dothideomycetidae</taxon>
        <taxon>Cladosporiales</taxon>
        <taxon>Cladosporiaceae</taxon>
        <taxon>Cryoendolithus</taxon>
    </lineage>
</organism>
<dbReference type="OrthoDB" id="5373857at2759"/>
<gene>
    <name evidence="2" type="ORF">B0A48_05791</name>
</gene>
<feature type="region of interest" description="Disordered" evidence="1">
    <location>
        <begin position="73"/>
        <end position="114"/>
    </location>
</feature>
<dbReference type="EMBL" id="NAJO01000011">
    <property type="protein sequence ID" value="OQO08901.1"/>
    <property type="molecule type" value="Genomic_DNA"/>
</dbReference>
<comment type="caution">
    <text evidence="2">The sequence shown here is derived from an EMBL/GenBank/DDBJ whole genome shotgun (WGS) entry which is preliminary data.</text>
</comment>
<keyword evidence="3" id="KW-1185">Reference proteome</keyword>
<evidence type="ECO:0000313" key="3">
    <source>
        <dbReference type="Proteomes" id="UP000192596"/>
    </source>
</evidence>
<evidence type="ECO:0000313" key="2">
    <source>
        <dbReference type="EMBL" id="OQO08901.1"/>
    </source>
</evidence>
<protein>
    <submittedName>
        <fullName evidence="2">Uncharacterized protein</fullName>
    </submittedName>
</protein>
<dbReference type="Proteomes" id="UP000192596">
    <property type="component" value="Unassembled WGS sequence"/>
</dbReference>
<dbReference type="InterPro" id="IPR006311">
    <property type="entry name" value="TAT_signal"/>
</dbReference>
<dbReference type="InParanoid" id="A0A1V8TCC7"/>
<accession>A0A1V8TCC7</accession>
<name>A0A1V8TCC7_9PEZI</name>
<feature type="compositionally biased region" description="Basic and acidic residues" evidence="1">
    <location>
        <begin position="84"/>
        <end position="94"/>
    </location>
</feature>